<evidence type="ECO:0000313" key="2">
    <source>
        <dbReference type="EMBL" id="KAE9409190.1"/>
    </source>
</evidence>
<dbReference type="Proteomes" id="UP000799118">
    <property type="component" value="Unassembled WGS sequence"/>
</dbReference>
<name>A0A6A4IGS1_9AGAR</name>
<sequence length="179" mass="18533">MSNLGSKVKGAFNTIHGVGENIRGTTLGAVDTMAHDKDGEAKNEAIGQKGRSEIQRGMEGISGRPQAATTTDYPKHHRDDEVYNDSQAQGMYQGNDASQPAYNAGGQASGNTGYGTGNVDSQYAGDMQSSGNTGYPAGNVNSRYDNNSAAGMQSSGNAGYGDVNNSQYAGNNARTGTGY</sequence>
<dbReference type="OrthoDB" id="2590867at2759"/>
<organism evidence="2 3">
    <name type="scientific">Gymnopus androsaceus JB14</name>
    <dbReference type="NCBI Taxonomy" id="1447944"/>
    <lineage>
        <taxon>Eukaryota</taxon>
        <taxon>Fungi</taxon>
        <taxon>Dikarya</taxon>
        <taxon>Basidiomycota</taxon>
        <taxon>Agaricomycotina</taxon>
        <taxon>Agaricomycetes</taxon>
        <taxon>Agaricomycetidae</taxon>
        <taxon>Agaricales</taxon>
        <taxon>Marasmiineae</taxon>
        <taxon>Omphalotaceae</taxon>
        <taxon>Gymnopus</taxon>
    </lineage>
</organism>
<evidence type="ECO:0000256" key="1">
    <source>
        <dbReference type="SAM" id="MobiDB-lite"/>
    </source>
</evidence>
<reference evidence="2" key="1">
    <citation type="journal article" date="2019" name="Environ. Microbiol.">
        <title>Fungal ecological strategies reflected in gene transcription - a case study of two litter decomposers.</title>
        <authorList>
            <person name="Barbi F."/>
            <person name="Kohler A."/>
            <person name="Barry K."/>
            <person name="Baskaran P."/>
            <person name="Daum C."/>
            <person name="Fauchery L."/>
            <person name="Ihrmark K."/>
            <person name="Kuo A."/>
            <person name="LaButti K."/>
            <person name="Lipzen A."/>
            <person name="Morin E."/>
            <person name="Grigoriev I.V."/>
            <person name="Henrissat B."/>
            <person name="Lindahl B."/>
            <person name="Martin F."/>
        </authorList>
    </citation>
    <scope>NUCLEOTIDE SEQUENCE</scope>
    <source>
        <strain evidence="2">JB14</strain>
    </source>
</reference>
<protein>
    <submittedName>
        <fullName evidence="2">Uncharacterized protein</fullName>
    </submittedName>
</protein>
<keyword evidence="3" id="KW-1185">Reference proteome</keyword>
<feature type="compositionally biased region" description="Polar residues" evidence="1">
    <location>
        <begin position="127"/>
        <end position="179"/>
    </location>
</feature>
<dbReference type="AlphaFoldDB" id="A0A6A4IGS1"/>
<accession>A0A6A4IGS1</accession>
<gene>
    <name evidence="2" type="ORF">BT96DRAFT_1012785</name>
</gene>
<dbReference type="EMBL" id="ML769388">
    <property type="protein sequence ID" value="KAE9409190.1"/>
    <property type="molecule type" value="Genomic_DNA"/>
</dbReference>
<feature type="region of interest" description="Disordered" evidence="1">
    <location>
        <begin position="58"/>
        <end position="179"/>
    </location>
</feature>
<evidence type="ECO:0000313" key="3">
    <source>
        <dbReference type="Proteomes" id="UP000799118"/>
    </source>
</evidence>
<proteinExistence type="predicted"/>
<feature type="compositionally biased region" description="Polar residues" evidence="1">
    <location>
        <begin position="84"/>
        <end position="101"/>
    </location>
</feature>